<reference evidence="2" key="1">
    <citation type="submission" date="2022-07" db="EMBL/GenBank/DDBJ databases">
        <title>Taxonomy of Novel Oxalotrophic and Methylotrophic Bacteria.</title>
        <authorList>
            <person name="Sahin N."/>
            <person name="Tani A."/>
        </authorList>
    </citation>
    <scope>NUCLEOTIDE SEQUENCE</scope>
    <source>
        <strain evidence="2">AM327</strain>
    </source>
</reference>
<dbReference type="AlphaFoldDB" id="A0A9W6EV59"/>
<dbReference type="RefSeq" id="WP_281751385.1">
    <property type="nucleotide sequence ID" value="NZ_BRVP01000001.1"/>
</dbReference>
<keyword evidence="1" id="KW-0812">Transmembrane</keyword>
<keyword evidence="3" id="KW-1185">Reference proteome</keyword>
<organism evidence="2 3">
    <name type="scientific">Neptunitalea chrysea</name>
    <dbReference type="NCBI Taxonomy" id="1647581"/>
    <lineage>
        <taxon>Bacteria</taxon>
        <taxon>Pseudomonadati</taxon>
        <taxon>Bacteroidota</taxon>
        <taxon>Flavobacteriia</taxon>
        <taxon>Flavobacteriales</taxon>
        <taxon>Flavobacteriaceae</taxon>
        <taxon>Neptunitalea</taxon>
    </lineage>
</organism>
<name>A0A9W6EV59_9FLAO</name>
<evidence type="ECO:0000313" key="2">
    <source>
        <dbReference type="EMBL" id="GLB51143.1"/>
    </source>
</evidence>
<keyword evidence="1" id="KW-0472">Membrane</keyword>
<evidence type="ECO:0000313" key="3">
    <source>
        <dbReference type="Proteomes" id="UP001143545"/>
    </source>
</evidence>
<gene>
    <name evidence="2" type="ORF">NBRC110019_01820</name>
</gene>
<accession>A0A9W6EV59</accession>
<protein>
    <submittedName>
        <fullName evidence="2">Uncharacterized protein</fullName>
    </submittedName>
</protein>
<dbReference type="EMBL" id="BRVP01000001">
    <property type="protein sequence ID" value="GLB51143.1"/>
    <property type="molecule type" value="Genomic_DNA"/>
</dbReference>
<dbReference type="Proteomes" id="UP001143545">
    <property type="component" value="Unassembled WGS sequence"/>
</dbReference>
<sequence>MGLSEFEKELRDKMEERSIVPSDTSWDRVVAGLEEPKKKVILLNWYWVAAILVIGVFISYSVFFKSSEIHTIEVVNTDVDAHDVLKEGVLKVNTKPEVEFKKYEQEDAVVVTRLEVANKVIEHSAEVEKVNKNAFEKEIQKVPNAKLVSIQEAPKTKSPEDIKVQEVVAELTGLHGQGVTITDDLVDSLLLKAQEELRAEKLKTIISKENNTDVLAKALLEEVEYDLHKSFKEKVFEALHDGFFKVETAVAERGR</sequence>
<evidence type="ECO:0000256" key="1">
    <source>
        <dbReference type="SAM" id="Phobius"/>
    </source>
</evidence>
<proteinExistence type="predicted"/>
<comment type="caution">
    <text evidence="2">The sequence shown here is derived from an EMBL/GenBank/DDBJ whole genome shotgun (WGS) entry which is preliminary data.</text>
</comment>
<keyword evidence="1" id="KW-1133">Transmembrane helix</keyword>
<feature type="transmembrane region" description="Helical" evidence="1">
    <location>
        <begin position="45"/>
        <end position="63"/>
    </location>
</feature>